<dbReference type="RefSeq" id="WP_110290505.1">
    <property type="nucleotide sequence ID" value="NZ_QICS01000002.1"/>
</dbReference>
<evidence type="ECO:0000313" key="4">
    <source>
        <dbReference type="EMBL" id="PXV93432.1"/>
    </source>
</evidence>
<dbReference type="Gene3D" id="3.40.50.300">
    <property type="entry name" value="P-loop containing nucleotide triphosphate hydrolases"/>
    <property type="match status" value="1"/>
</dbReference>
<evidence type="ECO:0000256" key="1">
    <source>
        <dbReference type="ARBA" id="ARBA00022741"/>
    </source>
</evidence>
<comment type="caution">
    <text evidence="4">The sequence shown here is derived from an EMBL/GenBank/DDBJ whole genome shotgun (WGS) entry which is preliminary data.</text>
</comment>
<keyword evidence="1" id="KW-0547">Nucleotide-binding</keyword>
<evidence type="ECO:0000313" key="5">
    <source>
        <dbReference type="Proteomes" id="UP000247523"/>
    </source>
</evidence>
<dbReference type="PANTHER" id="PTHR43146">
    <property type="entry name" value="CANCER-RELATED NUCLEOSIDE-TRIPHOSPHATASE"/>
    <property type="match status" value="1"/>
</dbReference>
<sequence length="180" mass="21244">MHIFLTGEIKTGKTTLINYVCNEVISKGYKVGGFYSYFDDHREEENRCLYLNGAHLFQNYDEKQVVVRFTSALQPQVYTQRFNDFGKLYIRERKKIAHLLIMDECSFFERQAFDFQHEILTALNEPIPILGVVRLGKASWTEQIANHNKVRLIEVTKENRNALRLELVDYFTAQIQRFPK</sequence>
<proteinExistence type="predicted"/>
<dbReference type="Pfam" id="PF03266">
    <property type="entry name" value="NTPase_1"/>
    <property type="match status" value="1"/>
</dbReference>
<dbReference type="SUPFAM" id="SSF52540">
    <property type="entry name" value="P-loop containing nucleoside triphosphate hydrolases"/>
    <property type="match status" value="1"/>
</dbReference>
<evidence type="ECO:0000256" key="3">
    <source>
        <dbReference type="ARBA" id="ARBA00022840"/>
    </source>
</evidence>
<protein>
    <submittedName>
        <fullName evidence="4">Nucleoside-triphosphatase</fullName>
    </submittedName>
</protein>
<reference evidence="4 5" key="1">
    <citation type="submission" date="2018-05" db="EMBL/GenBank/DDBJ databases">
        <title>Genomic Encyclopedia of Type Strains, Phase IV (KMG-IV): sequencing the most valuable type-strain genomes for metagenomic binning, comparative biology and taxonomic classification.</title>
        <authorList>
            <person name="Goeker M."/>
        </authorList>
    </citation>
    <scope>NUCLEOTIDE SEQUENCE [LARGE SCALE GENOMIC DNA]</scope>
    <source>
        <strain evidence="4 5">DSM 28816</strain>
    </source>
</reference>
<dbReference type="InterPro" id="IPR027417">
    <property type="entry name" value="P-loop_NTPase"/>
</dbReference>
<dbReference type="PANTHER" id="PTHR43146:SF1">
    <property type="entry name" value="CANCER-RELATED NUCLEOSIDE-TRIPHOSPHATASE"/>
    <property type="match status" value="1"/>
</dbReference>
<keyword evidence="3" id="KW-0067">ATP-binding</keyword>
<dbReference type="AlphaFoldDB" id="A0A318EV91"/>
<accession>A0A318EV91</accession>
<dbReference type="GO" id="GO:0017111">
    <property type="term" value="F:ribonucleoside triphosphate phosphatase activity"/>
    <property type="evidence" value="ECO:0007669"/>
    <property type="project" value="InterPro"/>
</dbReference>
<evidence type="ECO:0000256" key="2">
    <source>
        <dbReference type="ARBA" id="ARBA00022801"/>
    </source>
</evidence>
<keyword evidence="2" id="KW-0378">Hydrolase</keyword>
<dbReference type="Proteomes" id="UP000247523">
    <property type="component" value="Unassembled WGS sequence"/>
</dbReference>
<dbReference type="InterPro" id="IPR004948">
    <property type="entry name" value="Nuc-triphosphatase_THEP1"/>
</dbReference>
<gene>
    <name evidence="4" type="ORF">C8E03_102200</name>
</gene>
<dbReference type="GO" id="GO:0005524">
    <property type="term" value="F:ATP binding"/>
    <property type="evidence" value="ECO:0007669"/>
    <property type="project" value="UniProtKB-KW"/>
</dbReference>
<dbReference type="EMBL" id="QICS01000002">
    <property type="protein sequence ID" value="PXV93432.1"/>
    <property type="molecule type" value="Genomic_DNA"/>
</dbReference>
<name>A0A318EV91_9FIRM</name>
<organism evidence="4 5">
    <name type="scientific">Lachnotalea glycerini</name>
    <dbReference type="NCBI Taxonomy" id="1763509"/>
    <lineage>
        <taxon>Bacteria</taxon>
        <taxon>Bacillati</taxon>
        <taxon>Bacillota</taxon>
        <taxon>Clostridia</taxon>
        <taxon>Lachnospirales</taxon>
        <taxon>Lachnospiraceae</taxon>
        <taxon>Lachnotalea</taxon>
    </lineage>
</organism>